<evidence type="ECO:0000256" key="3">
    <source>
        <dbReference type="ARBA" id="ARBA00039148"/>
    </source>
</evidence>
<dbReference type="Pfam" id="PF13738">
    <property type="entry name" value="Pyr_redox_3"/>
    <property type="match status" value="1"/>
</dbReference>
<dbReference type="EC" id="1.14.13.168" evidence="3"/>
<comment type="catalytic activity">
    <reaction evidence="4">
        <text>indole-3-pyruvate + NADPH + O2 + H(+) = (indol-3-yl)acetate + CO2 + NADP(+) + H2O</text>
        <dbReference type="Rhea" id="RHEA:34331"/>
        <dbReference type="ChEBI" id="CHEBI:15377"/>
        <dbReference type="ChEBI" id="CHEBI:15378"/>
        <dbReference type="ChEBI" id="CHEBI:15379"/>
        <dbReference type="ChEBI" id="CHEBI:16526"/>
        <dbReference type="ChEBI" id="CHEBI:17640"/>
        <dbReference type="ChEBI" id="CHEBI:30854"/>
        <dbReference type="ChEBI" id="CHEBI:57783"/>
        <dbReference type="ChEBI" id="CHEBI:58349"/>
        <dbReference type="EC" id="1.14.13.168"/>
    </reaction>
</comment>
<protein>
    <recommendedName>
        <fullName evidence="3">indole-3-pyruvate monooxygenase</fullName>
        <ecNumber evidence="3">1.14.13.168</ecNumber>
    </recommendedName>
</protein>
<dbReference type="InterPro" id="IPR036188">
    <property type="entry name" value="FAD/NAD-bd_sf"/>
</dbReference>
<proteinExistence type="inferred from homology"/>
<dbReference type="PANTHER" id="PTHR43539">
    <property type="entry name" value="FLAVIN-BINDING MONOOXYGENASE-LIKE PROTEIN (AFU_ORTHOLOGUE AFUA_4G09220)"/>
    <property type="match status" value="1"/>
</dbReference>
<evidence type="ECO:0000256" key="4">
    <source>
        <dbReference type="ARBA" id="ARBA00047707"/>
    </source>
</evidence>
<dbReference type="GO" id="GO:0103075">
    <property type="term" value="F:indole-3-pyruvate monooxygenase activity"/>
    <property type="evidence" value="ECO:0007669"/>
    <property type="project" value="UniProtKB-EC"/>
</dbReference>
<reference evidence="5 6" key="1">
    <citation type="submission" date="2019-11" db="EMBL/GenBank/DDBJ databases">
        <title>Whole genome sequence of Oryza granulata.</title>
        <authorList>
            <person name="Li W."/>
        </authorList>
    </citation>
    <scope>NUCLEOTIDE SEQUENCE [LARGE SCALE GENOMIC DNA]</scope>
    <source>
        <strain evidence="6">cv. Menghai</strain>
        <tissue evidence="5">Leaf</tissue>
    </source>
</reference>
<dbReference type="PRINTS" id="PR00469">
    <property type="entry name" value="PNDRDTASEII"/>
</dbReference>
<evidence type="ECO:0000313" key="5">
    <source>
        <dbReference type="EMBL" id="KAF0894692.1"/>
    </source>
</evidence>
<accession>A0A6G1C3F0</accession>
<dbReference type="Proteomes" id="UP000479710">
    <property type="component" value="Unassembled WGS sequence"/>
</dbReference>
<keyword evidence="2" id="KW-0560">Oxidoreductase</keyword>
<gene>
    <name evidence="5" type="ORF">E2562_001984</name>
</gene>
<evidence type="ECO:0000256" key="1">
    <source>
        <dbReference type="ARBA" id="ARBA00009183"/>
    </source>
</evidence>
<evidence type="ECO:0000313" key="6">
    <source>
        <dbReference type="Proteomes" id="UP000479710"/>
    </source>
</evidence>
<dbReference type="Gene3D" id="3.50.50.60">
    <property type="entry name" value="FAD/NAD(P)-binding domain"/>
    <property type="match status" value="1"/>
</dbReference>
<dbReference type="EMBL" id="SPHZ02000010">
    <property type="protein sequence ID" value="KAF0894692.1"/>
    <property type="molecule type" value="Genomic_DNA"/>
</dbReference>
<keyword evidence="6" id="KW-1185">Reference proteome</keyword>
<name>A0A6G1C3F0_9ORYZ</name>
<dbReference type="GO" id="GO:0050660">
    <property type="term" value="F:flavin adenine dinucleotide binding"/>
    <property type="evidence" value="ECO:0007669"/>
    <property type="project" value="TreeGrafter"/>
</dbReference>
<comment type="similarity">
    <text evidence="1">Belongs to the FMO family.</text>
</comment>
<sequence>MAAAEDVVVLIIGAGPAGLATAACKARWRVPYVVVERESCSASLWRQHTYDRLKLHLGKEFCELPHMAYPAGMPTYVPRKRFIEYLDGYGERFGIRPRYRTTVESVVYDGGRKRWAVSAWDVATNSEVKFVVQFLVVATGENSVTNIPPVPSLTGFAGETIHSSAYKSGRCYAGKSMLVIGAGNSGMEIAYDLATHGANTSIVVRRPEIFHNFEWSTDSWKATLI</sequence>
<organism evidence="5 6">
    <name type="scientific">Oryza meyeriana var. granulata</name>
    <dbReference type="NCBI Taxonomy" id="110450"/>
    <lineage>
        <taxon>Eukaryota</taxon>
        <taxon>Viridiplantae</taxon>
        <taxon>Streptophyta</taxon>
        <taxon>Embryophyta</taxon>
        <taxon>Tracheophyta</taxon>
        <taxon>Spermatophyta</taxon>
        <taxon>Magnoliopsida</taxon>
        <taxon>Liliopsida</taxon>
        <taxon>Poales</taxon>
        <taxon>Poaceae</taxon>
        <taxon>BOP clade</taxon>
        <taxon>Oryzoideae</taxon>
        <taxon>Oryzeae</taxon>
        <taxon>Oryzinae</taxon>
        <taxon>Oryza</taxon>
        <taxon>Oryza meyeriana</taxon>
    </lineage>
</organism>
<dbReference type="InterPro" id="IPR050982">
    <property type="entry name" value="Auxin_biosynth/cation_transpt"/>
</dbReference>
<comment type="caution">
    <text evidence="5">The sequence shown here is derived from an EMBL/GenBank/DDBJ whole genome shotgun (WGS) entry which is preliminary data.</text>
</comment>
<dbReference type="SUPFAM" id="SSF51905">
    <property type="entry name" value="FAD/NAD(P)-binding domain"/>
    <property type="match status" value="1"/>
</dbReference>
<dbReference type="PRINTS" id="PR00368">
    <property type="entry name" value="FADPNR"/>
</dbReference>
<evidence type="ECO:0000256" key="2">
    <source>
        <dbReference type="ARBA" id="ARBA00023002"/>
    </source>
</evidence>
<dbReference type="PANTHER" id="PTHR43539:SF30">
    <property type="entry name" value="OS11G0207700 PROTEIN"/>
    <property type="match status" value="1"/>
</dbReference>
<dbReference type="OrthoDB" id="655193at2759"/>
<dbReference type="AlphaFoldDB" id="A0A6G1C3F0"/>